<evidence type="ECO:0000256" key="1">
    <source>
        <dbReference type="ARBA" id="ARBA00022801"/>
    </source>
</evidence>
<evidence type="ECO:0000313" key="3">
    <source>
        <dbReference type="EMBL" id="QIG56957.1"/>
    </source>
</evidence>
<dbReference type="GO" id="GO:0005524">
    <property type="term" value="F:ATP binding"/>
    <property type="evidence" value="ECO:0007669"/>
    <property type="project" value="InterPro"/>
</dbReference>
<name>A0A6G6XGJ9_9CAUD</name>
<keyword evidence="3" id="KW-0347">Helicase</keyword>
<dbReference type="InterPro" id="IPR000330">
    <property type="entry name" value="SNF2_N"/>
</dbReference>
<dbReference type="GO" id="GO:0004386">
    <property type="term" value="F:helicase activity"/>
    <property type="evidence" value="ECO:0007669"/>
    <property type="project" value="UniProtKB-KW"/>
</dbReference>
<dbReference type="PANTHER" id="PTHR45766:SF6">
    <property type="entry name" value="SWI_SNF-RELATED MATRIX-ASSOCIATED ACTIN-DEPENDENT REGULATOR OF CHROMATIN SUBFAMILY A-LIKE PROTEIN 1"/>
    <property type="match status" value="1"/>
</dbReference>
<dbReference type="SUPFAM" id="SSF52540">
    <property type="entry name" value="P-loop containing nucleoside triphosphate hydrolases"/>
    <property type="match status" value="2"/>
</dbReference>
<protein>
    <submittedName>
        <fullName evidence="3">DNA helicase</fullName>
    </submittedName>
</protein>
<dbReference type="Pfam" id="PF00271">
    <property type="entry name" value="Helicase_C"/>
    <property type="match status" value="1"/>
</dbReference>
<dbReference type="PANTHER" id="PTHR45766">
    <property type="entry name" value="DNA ANNEALING HELICASE AND ENDONUCLEASE ZRANB3 FAMILY MEMBER"/>
    <property type="match status" value="1"/>
</dbReference>
<dbReference type="EMBL" id="MN536026">
    <property type="protein sequence ID" value="QIG56957.1"/>
    <property type="molecule type" value="Genomic_DNA"/>
</dbReference>
<keyword evidence="4" id="KW-1185">Reference proteome</keyword>
<dbReference type="Pfam" id="PF00176">
    <property type="entry name" value="SNF2-rel_dom"/>
    <property type="match status" value="1"/>
</dbReference>
<dbReference type="GO" id="GO:0031297">
    <property type="term" value="P:replication fork processing"/>
    <property type="evidence" value="ECO:0007669"/>
    <property type="project" value="TreeGrafter"/>
</dbReference>
<dbReference type="Gene3D" id="3.40.50.300">
    <property type="entry name" value="P-loop containing nucleotide triphosphate hydrolases"/>
    <property type="match status" value="2"/>
</dbReference>
<accession>A0A6G6XGJ9</accession>
<proteinExistence type="predicted"/>
<sequence>MTSWHEWIQAAFANCERDRDSLHDYQEHAVEFLKLNPFSALFIDLGLGKTVISLTTVLDLVCALETDCTLVIGPLRVVNETWPTEIGLWRHTSALSMHRIREEPLVEHVRAAGAKARALIKEQGSSSEEVRAFLIRHRTLELRRRAKNLGYSRGDIRKYALARIGEAMLKPVSEQEKKLFVVAARQKAAAEAVREQKRLNPASIYIINREQVEFLVNAWGKDWPYDTVVVDESSSLKDHRTNRWKALRKVRPFIKRMHQLTATPAAESYLHLFGQIGLLDLGERLGRTYTEFTEKYFKHNKYDYSYKLLPGAAEEIARAISDICLTMKAEDYLSLEKPVFEVRRIDLPENAAAIYRSMEQDSIVELEEREITADTAAALSSKLLQIASGVLYETFLLEDADTHDFNKVKRVHQVHDKKVEDLKDLVAELGEESVLVSYHFKASLDRLRKAFPHAVVMDKEGACVKRWNDGKIKMLLVHPQSAGHGLNLQRGGRHIAFFDIPWSLELYLQLIGRLARQGQKYVVYVHHLVAKGTLDEAVMQCLLEKRNGQEELFKMLKALRRRSRIHKKL</sequence>
<keyword evidence="3" id="KW-0547">Nucleotide-binding</keyword>
<feature type="domain" description="Helicase C-terminal" evidence="2">
    <location>
        <begin position="421"/>
        <end position="560"/>
    </location>
</feature>
<dbReference type="InterPro" id="IPR001650">
    <property type="entry name" value="Helicase_C-like"/>
</dbReference>
<organism evidence="3 4">
    <name type="scientific">Pseudomonas phage vB_Pae-SS2019XI</name>
    <dbReference type="NCBI Taxonomy" id="2660688"/>
    <lineage>
        <taxon>Viruses</taxon>
        <taxon>Duplodnaviria</taxon>
        <taxon>Heunggongvirae</taxon>
        <taxon>Uroviricota</taxon>
        <taxon>Caudoviricetes</taxon>
        <taxon>Casjensviridae</taxon>
        <taxon>Maxdohrnvirus</taxon>
        <taxon>Maxdohrnvirus SS2019XI</taxon>
    </lineage>
</organism>
<reference evidence="3 4" key="1">
    <citation type="submission" date="2019-10" db="EMBL/GenBank/DDBJ databases">
        <title>Genome of the temperate Pseudomonas aerugionosa phage vB_Pae-SS2019XI.</title>
        <authorList>
            <person name="Hammerl J.A."/>
            <person name="Jaeckel C."/>
            <person name="Schnehle S."/>
            <person name="Schmoger S."/>
        </authorList>
    </citation>
    <scope>NUCLEOTIDE SEQUENCE [LARGE SCALE GENOMIC DNA]</scope>
</reference>
<evidence type="ECO:0000259" key="2">
    <source>
        <dbReference type="PROSITE" id="PS51194"/>
    </source>
</evidence>
<dbReference type="GO" id="GO:0016787">
    <property type="term" value="F:hydrolase activity"/>
    <property type="evidence" value="ECO:0007669"/>
    <property type="project" value="UniProtKB-KW"/>
</dbReference>
<dbReference type="InterPro" id="IPR027417">
    <property type="entry name" value="P-loop_NTPase"/>
</dbReference>
<dbReference type="PROSITE" id="PS51194">
    <property type="entry name" value="HELICASE_CTER"/>
    <property type="match status" value="1"/>
</dbReference>
<keyword evidence="3" id="KW-0067">ATP-binding</keyword>
<gene>
    <name evidence="3" type="ORF">vBPaeSS2019XI_079</name>
</gene>
<dbReference type="GO" id="GO:0006281">
    <property type="term" value="P:DNA repair"/>
    <property type="evidence" value="ECO:0007669"/>
    <property type="project" value="TreeGrafter"/>
</dbReference>
<evidence type="ECO:0000313" key="4">
    <source>
        <dbReference type="Proteomes" id="UP000502584"/>
    </source>
</evidence>
<keyword evidence="1" id="KW-0378">Hydrolase</keyword>
<dbReference type="Proteomes" id="UP000502584">
    <property type="component" value="Segment"/>
</dbReference>